<evidence type="ECO:0000313" key="3">
    <source>
        <dbReference type="EMBL" id="MDN7933729.1"/>
    </source>
</evidence>
<evidence type="ECO:0000256" key="1">
    <source>
        <dbReference type="SAM" id="MobiDB-lite"/>
    </source>
</evidence>
<evidence type="ECO:0000313" key="4">
    <source>
        <dbReference type="Proteomes" id="UP001171606"/>
    </source>
</evidence>
<dbReference type="Gene3D" id="3.90.1300.10">
    <property type="entry name" value="Amidase signature (AS) domain"/>
    <property type="match status" value="1"/>
</dbReference>
<dbReference type="NCBIfam" id="NF005565">
    <property type="entry name" value="PRK07235.1"/>
    <property type="match status" value="1"/>
</dbReference>
<dbReference type="InterPro" id="IPR020556">
    <property type="entry name" value="Amidase_CS"/>
</dbReference>
<dbReference type="InterPro" id="IPR036928">
    <property type="entry name" value="AS_sf"/>
</dbReference>
<dbReference type="PROSITE" id="PS00571">
    <property type="entry name" value="AMIDASES"/>
    <property type="match status" value="1"/>
</dbReference>
<gene>
    <name evidence="3" type="ORF">QZM52_20805</name>
</gene>
<dbReference type="Proteomes" id="UP001171606">
    <property type="component" value="Unassembled WGS sequence"/>
</dbReference>
<dbReference type="PANTHER" id="PTHR11895:SF170">
    <property type="entry name" value="AMIDASE"/>
    <property type="match status" value="1"/>
</dbReference>
<name>A0ABT8PF40_9BURK</name>
<dbReference type="SUPFAM" id="SSF75304">
    <property type="entry name" value="Amidase signature (AS) enzymes"/>
    <property type="match status" value="1"/>
</dbReference>
<dbReference type="EMBL" id="JAUJSQ010000008">
    <property type="protein sequence ID" value="MDN7933729.1"/>
    <property type="molecule type" value="Genomic_DNA"/>
</dbReference>
<keyword evidence="4" id="KW-1185">Reference proteome</keyword>
<protein>
    <submittedName>
        <fullName evidence="3">Amidase</fullName>
    </submittedName>
</protein>
<proteinExistence type="predicted"/>
<feature type="domain" description="Amidase" evidence="2">
    <location>
        <begin position="79"/>
        <end position="489"/>
    </location>
</feature>
<accession>A0ABT8PF40</accession>
<reference evidence="3" key="1">
    <citation type="submission" date="2023-07" db="EMBL/GenBank/DDBJ databases">
        <title>A collection of bacterial strains from the Burkholderia cepacia Research Laboratory and Repository.</title>
        <authorList>
            <person name="Lipuma J."/>
            <person name="Spilker T."/>
            <person name="Caverly L."/>
        </authorList>
    </citation>
    <scope>NUCLEOTIDE SEQUENCE</scope>
    <source>
        <strain evidence="3">AU42020</strain>
    </source>
</reference>
<organism evidence="3 4">
    <name type="scientific">Burkholderia metallica</name>
    <dbReference type="NCBI Taxonomy" id="488729"/>
    <lineage>
        <taxon>Bacteria</taxon>
        <taxon>Pseudomonadati</taxon>
        <taxon>Pseudomonadota</taxon>
        <taxon>Betaproteobacteria</taxon>
        <taxon>Burkholderiales</taxon>
        <taxon>Burkholderiaceae</taxon>
        <taxon>Burkholderia</taxon>
        <taxon>Burkholderia cepacia complex</taxon>
    </lineage>
</organism>
<dbReference type="InterPro" id="IPR023631">
    <property type="entry name" value="Amidase_dom"/>
</dbReference>
<dbReference type="RefSeq" id="WP_175913309.1">
    <property type="nucleotide sequence ID" value="NZ_CADFDC010000008.1"/>
</dbReference>
<dbReference type="Pfam" id="PF01425">
    <property type="entry name" value="Amidase"/>
    <property type="match status" value="1"/>
</dbReference>
<dbReference type="PANTHER" id="PTHR11895">
    <property type="entry name" value="TRANSAMIDASE"/>
    <property type="match status" value="1"/>
</dbReference>
<evidence type="ECO:0000259" key="2">
    <source>
        <dbReference type="Pfam" id="PF01425"/>
    </source>
</evidence>
<dbReference type="Gene3D" id="1.10.20.60">
    <property type="entry name" value="Glu-tRNAGln amidotransferase C subunit, N-terminal domain"/>
    <property type="match status" value="1"/>
</dbReference>
<comment type="caution">
    <text evidence="3">The sequence shown here is derived from an EMBL/GenBank/DDBJ whole genome shotgun (WGS) entry which is preliminary data.</text>
</comment>
<feature type="region of interest" description="Disordered" evidence="1">
    <location>
        <begin position="153"/>
        <end position="174"/>
    </location>
</feature>
<dbReference type="InterPro" id="IPR000120">
    <property type="entry name" value="Amidase"/>
</dbReference>
<sequence>MAIKRPTRTQLSDIAAGFGFHVDERQLADYDDALQANFDAYDAIDALPDYLPTVMYPRTPGYRPEGDENRYGAWARKSTIHGAPDGKLHGRTIAIKDNISVAGVPMRNGASTFEGYVPDVDATVVTRLLDAGATIAGKSTCEYYCFSGGSHTSASGPVENPRKAGHSSGGSSSGSAALVAAGEVDMALGSDQGGSVRIPSAYCGVYGMKPTHGLVPYTGAMPIEATVDHLGPLTRSVLDNARLLDVIAGDDGLDPRQRALPPRGDFLDGIDKGVAGLRIGILREGFGLANSESVVDEAVLVAAHRLRQLGAIVDEVSVPLHASGTAIWLPIAAEGATQQMMKGNSHGFNWKGLYMTGMIDHHAGWRERADELPDTVKVTMLLGEYFTSRYRGRYYAKCQNLARRLRAEYDAALQSFDLLLMPTVPIRASRLPEPGCTMSDSLTRAFEMLANTAPFDVSGHPAMSLPCGIAEDLPIGLQLVGRCFDEATIYRCAFAYEQSSDWSQTTFA</sequence>